<dbReference type="GO" id="GO:0016757">
    <property type="term" value="F:glycosyltransferase activity"/>
    <property type="evidence" value="ECO:0007669"/>
    <property type="project" value="UniProtKB-UniRule"/>
</dbReference>
<feature type="chain" id="PRO_5042264262" description="Glycosyltransferase family 92 protein" evidence="9">
    <location>
        <begin position="17"/>
        <end position="370"/>
    </location>
</feature>
<dbReference type="EC" id="2.4.1.-" evidence="8"/>
<evidence type="ECO:0000313" key="11">
    <source>
        <dbReference type="Proteomes" id="UP001201812"/>
    </source>
</evidence>
<dbReference type="Proteomes" id="UP001201812">
    <property type="component" value="Unassembled WGS sequence"/>
</dbReference>
<feature type="signal peptide" evidence="9">
    <location>
        <begin position="1"/>
        <end position="16"/>
    </location>
</feature>
<evidence type="ECO:0000256" key="7">
    <source>
        <dbReference type="ARBA" id="ARBA00023136"/>
    </source>
</evidence>
<name>A0AAD4MW16_9BILA</name>
<dbReference type="AlphaFoldDB" id="A0AAD4MW16"/>
<dbReference type="GO" id="GO:0016020">
    <property type="term" value="C:membrane"/>
    <property type="evidence" value="ECO:0007669"/>
    <property type="project" value="UniProtKB-SubCell"/>
</dbReference>
<comment type="subcellular location">
    <subcellularLocation>
        <location evidence="1">Membrane</location>
        <topology evidence="1">Single-pass membrane protein</topology>
    </subcellularLocation>
</comment>
<keyword evidence="11" id="KW-1185">Reference proteome</keyword>
<evidence type="ECO:0000256" key="8">
    <source>
        <dbReference type="RuleBase" id="RU366017"/>
    </source>
</evidence>
<gene>
    <name evidence="10" type="ORF">DdX_13644</name>
</gene>
<evidence type="ECO:0000256" key="1">
    <source>
        <dbReference type="ARBA" id="ARBA00004167"/>
    </source>
</evidence>
<comment type="caution">
    <text evidence="10">The sequence shown here is derived from an EMBL/GenBank/DDBJ whole genome shotgun (WGS) entry which is preliminary data.</text>
</comment>
<keyword evidence="5" id="KW-0812">Transmembrane</keyword>
<keyword evidence="4 8" id="KW-0808">Transferase</keyword>
<organism evidence="10 11">
    <name type="scientific">Ditylenchus destructor</name>
    <dbReference type="NCBI Taxonomy" id="166010"/>
    <lineage>
        <taxon>Eukaryota</taxon>
        <taxon>Metazoa</taxon>
        <taxon>Ecdysozoa</taxon>
        <taxon>Nematoda</taxon>
        <taxon>Chromadorea</taxon>
        <taxon>Rhabditida</taxon>
        <taxon>Tylenchina</taxon>
        <taxon>Tylenchomorpha</taxon>
        <taxon>Sphaerularioidea</taxon>
        <taxon>Anguinidae</taxon>
        <taxon>Anguininae</taxon>
        <taxon>Ditylenchus</taxon>
    </lineage>
</organism>
<evidence type="ECO:0000256" key="6">
    <source>
        <dbReference type="ARBA" id="ARBA00022989"/>
    </source>
</evidence>
<sequence>MNLITFFLRLTLRIYAKLMRTIIGRFKAKEPPSAYTTLAILSICALYNTANDNITNHYVFLSTTYYESSPIYKPNTVVTLFNAVDQIRLRRTFICYSKNETHSYWDYAKIRYAYDPVGVCKWTAYIATCRVFEGFKELTMAHSHMKRLEANIPIRLPYKSKQKTEVAACFSPLFYNERWQLILTTLEIYRHFGVHLQVFYIQSILEDIMRVLQIYQTQGFAEIEPWPSIKLGAQALKEIGFDPNLELDWRNQASAHTDCFLKYREAAEFIIFGDVDDVLLPKLGTTYMDEFRLLSSTHPTAAGFTYSRYNTQLQTGASPDQFSLTHLINSARIANEWEDGKYVVNTSRVETAWLHYPGIINSIRKDKCKI</sequence>
<evidence type="ECO:0000256" key="3">
    <source>
        <dbReference type="ARBA" id="ARBA00022676"/>
    </source>
</evidence>
<evidence type="ECO:0000313" key="10">
    <source>
        <dbReference type="EMBL" id="KAI1705329.1"/>
    </source>
</evidence>
<keyword evidence="6" id="KW-1133">Transmembrane helix</keyword>
<dbReference type="PANTHER" id="PTHR21645">
    <property type="entry name" value="GLYCOSYLTRANSFERASE FAMILY 92 PROTEIN"/>
    <property type="match status" value="1"/>
</dbReference>
<evidence type="ECO:0000256" key="4">
    <source>
        <dbReference type="ARBA" id="ARBA00022679"/>
    </source>
</evidence>
<accession>A0AAD4MW16</accession>
<evidence type="ECO:0000256" key="2">
    <source>
        <dbReference type="ARBA" id="ARBA00007647"/>
    </source>
</evidence>
<dbReference type="InterPro" id="IPR052012">
    <property type="entry name" value="GTase_92"/>
</dbReference>
<keyword evidence="3 8" id="KW-0328">Glycosyltransferase</keyword>
<protein>
    <recommendedName>
        <fullName evidence="8">Glycosyltransferase family 92 protein</fullName>
        <ecNumber evidence="8">2.4.1.-</ecNumber>
    </recommendedName>
</protein>
<comment type="similarity">
    <text evidence="2 8">Belongs to the glycosyltransferase 92 family.</text>
</comment>
<evidence type="ECO:0000256" key="5">
    <source>
        <dbReference type="ARBA" id="ARBA00022692"/>
    </source>
</evidence>
<reference evidence="10" key="1">
    <citation type="submission" date="2022-01" db="EMBL/GenBank/DDBJ databases">
        <title>Genome Sequence Resource for Two Populations of Ditylenchus destructor, the Migratory Endoparasitic Phytonematode.</title>
        <authorList>
            <person name="Zhang H."/>
            <person name="Lin R."/>
            <person name="Xie B."/>
        </authorList>
    </citation>
    <scope>NUCLEOTIDE SEQUENCE</scope>
    <source>
        <strain evidence="10">BazhouSP</strain>
    </source>
</reference>
<keyword evidence="7" id="KW-0472">Membrane</keyword>
<proteinExistence type="inferred from homology"/>
<dbReference type="InterPro" id="IPR008166">
    <property type="entry name" value="Glyco_transf_92"/>
</dbReference>
<keyword evidence="9" id="KW-0732">Signal</keyword>
<dbReference type="PANTHER" id="PTHR21645:SF2">
    <property type="entry name" value="GLYCOSYLTRANSFERASE FAMILY 92 PROTEIN F59C6.8"/>
    <property type="match status" value="1"/>
</dbReference>
<evidence type="ECO:0000256" key="9">
    <source>
        <dbReference type="SAM" id="SignalP"/>
    </source>
</evidence>
<dbReference type="EMBL" id="JAKKPZ010000057">
    <property type="protein sequence ID" value="KAI1705329.1"/>
    <property type="molecule type" value="Genomic_DNA"/>
</dbReference>
<dbReference type="Pfam" id="PF01697">
    <property type="entry name" value="Glyco_transf_92"/>
    <property type="match status" value="1"/>
</dbReference>